<organism evidence="2 5">
    <name type="scientific">Erysipelothrix amsterdamensis</name>
    <dbReference type="NCBI Taxonomy" id="2929157"/>
    <lineage>
        <taxon>Bacteria</taxon>
        <taxon>Bacillati</taxon>
        <taxon>Bacillota</taxon>
        <taxon>Erysipelotrichia</taxon>
        <taxon>Erysipelotrichales</taxon>
        <taxon>Erysipelotrichaceae</taxon>
        <taxon>Erysipelothrix</taxon>
    </lineage>
</organism>
<sequence>MSGNQKNTFTDFLTRKVYKVNQDQEKQLVFYRNRIVIAIMLGIFLISFNVPTGLSLLLAGGFGVVAELRYRFDFLKKCHPVSLAQVKHKTVSSSNMLLNSGLYGVLGILLLYFALKEPSVESYRWFLVGIGAVGIVVAMVYLIQYFSNRHEHI</sequence>
<name>A0AAU9VHF7_9FIRM</name>
<keyword evidence="1" id="KW-1133">Transmembrane helix</keyword>
<feature type="transmembrane region" description="Helical" evidence="1">
    <location>
        <begin position="96"/>
        <end position="113"/>
    </location>
</feature>
<evidence type="ECO:0000256" key="1">
    <source>
        <dbReference type="SAM" id="Phobius"/>
    </source>
</evidence>
<dbReference type="Proteomes" id="UP001154095">
    <property type="component" value="Chromosome"/>
</dbReference>
<dbReference type="AlphaFoldDB" id="A0AAU9VHF7"/>
<feature type="transmembrane region" description="Helical" evidence="1">
    <location>
        <begin position="35"/>
        <end position="66"/>
    </location>
</feature>
<keyword evidence="1" id="KW-0812">Transmembrane</keyword>
<evidence type="ECO:0000313" key="4">
    <source>
        <dbReference type="Proteomes" id="UP001154095"/>
    </source>
</evidence>
<keyword evidence="4" id="KW-1185">Reference proteome</keyword>
<dbReference type="GeneID" id="41395838"/>
<reference evidence="2" key="1">
    <citation type="submission" date="2022-04" db="EMBL/GenBank/DDBJ databases">
        <authorList>
            <person name="Forde T."/>
        </authorList>
    </citation>
    <scope>NUCLEOTIDE SEQUENCE</scope>
    <source>
        <strain evidence="2">A18Y016a</strain>
        <strain evidence="3">A18Y020d</strain>
    </source>
</reference>
<gene>
    <name evidence="2" type="ORF">ERYAMS2_00603</name>
    <name evidence="3" type="ORF">ERYAMS_00313</name>
</gene>
<feature type="transmembrane region" description="Helical" evidence="1">
    <location>
        <begin position="125"/>
        <end position="143"/>
    </location>
</feature>
<dbReference type="EMBL" id="OW659496">
    <property type="protein sequence ID" value="CAH2761242.1"/>
    <property type="molecule type" value="Genomic_DNA"/>
</dbReference>
<accession>A0AAU9VHF7</accession>
<evidence type="ECO:0000313" key="5">
    <source>
        <dbReference type="Proteomes" id="UP001154111"/>
    </source>
</evidence>
<dbReference type="RefSeq" id="WP_013852592.1">
    <property type="nucleotide sequence ID" value="NZ_OW659477.1"/>
</dbReference>
<dbReference type="Proteomes" id="UP001154111">
    <property type="component" value="Chromosome"/>
</dbReference>
<evidence type="ECO:0008006" key="6">
    <source>
        <dbReference type="Google" id="ProtNLM"/>
    </source>
</evidence>
<dbReference type="EMBL" id="OW659477">
    <property type="protein sequence ID" value="CAH2761237.1"/>
    <property type="molecule type" value="Genomic_DNA"/>
</dbReference>
<evidence type="ECO:0000313" key="3">
    <source>
        <dbReference type="EMBL" id="CAH2761242.1"/>
    </source>
</evidence>
<keyword evidence="1" id="KW-0472">Membrane</keyword>
<evidence type="ECO:0000313" key="2">
    <source>
        <dbReference type="EMBL" id="CAH2761237.1"/>
    </source>
</evidence>
<protein>
    <recommendedName>
        <fullName evidence="6">ABC transporter permease</fullName>
    </recommendedName>
</protein>
<proteinExistence type="predicted"/>